<evidence type="ECO:0008006" key="4">
    <source>
        <dbReference type="Google" id="ProtNLM"/>
    </source>
</evidence>
<protein>
    <recommendedName>
        <fullName evidence="4">Elastin</fullName>
    </recommendedName>
</protein>
<organism evidence="2 3">
    <name type="scientific">Coturnix japonica</name>
    <name type="common">Japanese quail</name>
    <name type="synonym">Coturnix coturnix japonica</name>
    <dbReference type="NCBI Taxonomy" id="93934"/>
    <lineage>
        <taxon>Eukaryota</taxon>
        <taxon>Metazoa</taxon>
        <taxon>Chordata</taxon>
        <taxon>Craniata</taxon>
        <taxon>Vertebrata</taxon>
        <taxon>Euteleostomi</taxon>
        <taxon>Archelosauria</taxon>
        <taxon>Archosauria</taxon>
        <taxon>Dinosauria</taxon>
        <taxon>Saurischia</taxon>
        <taxon>Theropoda</taxon>
        <taxon>Coelurosauria</taxon>
        <taxon>Aves</taxon>
        <taxon>Neognathae</taxon>
        <taxon>Galloanserae</taxon>
        <taxon>Galliformes</taxon>
        <taxon>Phasianidae</taxon>
        <taxon>Perdicinae</taxon>
        <taxon>Coturnix</taxon>
    </lineage>
</organism>
<name>A0A8C2T0S5_COTJA</name>
<evidence type="ECO:0000256" key="1">
    <source>
        <dbReference type="SAM" id="Phobius"/>
    </source>
</evidence>
<evidence type="ECO:0000313" key="2">
    <source>
        <dbReference type="Ensembl" id="ENSCJPP00005006686.1"/>
    </source>
</evidence>
<reference evidence="2" key="3">
    <citation type="submission" date="2025-09" db="UniProtKB">
        <authorList>
            <consortium name="Ensembl"/>
        </authorList>
    </citation>
    <scope>IDENTIFICATION</scope>
</reference>
<accession>A0A8C2T0S5</accession>
<keyword evidence="1" id="KW-1133">Transmembrane helix</keyword>
<evidence type="ECO:0000313" key="3">
    <source>
        <dbReference type="Proteomes" id="UP000694412"/>
    </source>
</evidence>
<dbReference type="AlphaFoldDB" id="A0A8C2T0S5"/>
<keyword evidence="1" id="KW-0812">Transmembrane</keyword>
<reference evidence="2" key="2">
    <citation type="submission" date="2025-08" db="UniProtKB">
        <authorList>
            <consortium name="Ensembl"/>
        </authorList>
    </citation>
    <scope>IDENTIFICATION</scope>
</reference>
<sequence length="112" mass="11420">TLSSFFRMKGAEKRATQSPGLTLGLAPGLTLGLAPGLTLGLAPGLTLGLAPGLTLGLAPGLTVGLVPDLGWMLGGSSSLGEWLGPGTGCPGRLWMPRPWRCSRPGWMGPWAT</sequence>
<dbReference type="Ensembl" id="ENSCJPT00005010477.1">
    <property type="protein sequence ID" value="ENSCJPP00005006686.1"/>
    <property type="gene ID" value="ENSCJPG00005006205.1"/>
</dbReference>
<proteinExistence type="predicted"/>
<dbReference type="Proteomes" id="UP000694412">
    <property type="component" value="Chromosome Z"/>
</dbReference>
<keyword evidence="1" id="KW-0472">Membrane</keyword>
<feature type="transmembrane region" description="Helical" evidence="1">
    <location>
        <begin position="21"/>
        <end position="42"/>
    </location>
</feature>
<keyword evidence="3" id="KW-1185">Reference proteome</keyword>
<reference evidence="2" key="1">
    <citation type="submission" date="2015-11" db="EMBL/GenBank/DDBJ databases">
        <authorList>
            <consortium name="International Coturnix japonica Genome Analysis Consortium"/>
            <person name="Warren W."/>
            <person name="Burt D.W."/>
            <person name="Antin P.B."/>
            <person name="Lanford R."/>
            <person name="Gros J."/>
            <person name="Wilson R.K."/>
        </authorList>
    </citation>
    <scope>NUCLEOTIDE SEQUENCE [LARGE SCALE GENOMIC DNA]</scope>
</reference>